<dbReference type="SUPFAM" id="SSF90123">
    <property type="entry name" value="ABC transporter transmembrane region"/>
    <property type="match status" value="2"/>
</dbReference>
<evidence type="ECO:0000256" key="3">
    <source>
        <dbReference type="ARBA" id="ARBA00022448"/>
    </source>
</evidence>
<dbReference type="InterPro" id="IPR003593">
    <property type="entry name" value="AAA+_ATPase"/>
</dbReference>
<dbReference type="InterPro" id="IPR003439">
    <property type="entry name" value="ABC_transporter-like_ATP-bd"/>
</dbReference>
<comment type="similarity">
    <text evidence="2">Belongs to the ABC transporter superfamily. ABCC family. Conjugate transporter (TC 3.A.1.208) subfamily.</text>
</comment>
<feature type="domain" description="ABC transmembrane type-1" evidence="15">
    <location>
        <begin position="1030"/>
        <end position="1319"/>
    </location>
</feature>
<dbReference type="GO" id="GO:0015431">
    <property type="term" value="F:ABC-type glutathione S-conjugate transporter activity"/>
    <property type="evidence" value="ECO:0007669"/>
    <property type="project" value="UniProtKB-EC"/>
</dbReference>
<keyword evidence="3" id="KW-0813">Transport</keyword>
<feature type="transmembrane region" description="Helical" evidence="13">
    <location>
        <begin position="1076"/>
        <end position="1098"/>
    </location>
</feature>
<feature type="transmembrane region" description="Helical" evidence="13">
    <location>
        <begin position="1168"/>
        <end position="1192"/>
    </location>
</feature>
<comment type="catalytic activity">
    <reaction evidence="11">
        <text>leukotriene C4(in) + ATP + H2O = leukotriene C4(out) + ADP + phosphate + H(+)</text>
        <dbReference type="Rhea" id="RHEA:38963"/>
        <dbReference type="ChEBI" id="CHEBI:15377"/>
        <dbReference type="ChEBI" id="CHEBI:15378"/>
        <dbReference type="ChEBI" id="CHEBI:30616"/>
        <dbReference type="ChEBI" id="CHEBI:43474"/>
        <dbReference type="ChEBI" id="CHEBI:57973"/>
        <dbReference type="ChEBI" id="CHEBI:456216"/>
    </reaction>
    <physiologicalReaction direction="left-to-right" evidence="11">
        <dbReference type="Rhea" id="RHEA:38964"/>
    </physiologicalReaction>
</comment>
<dbReference type="FunFam" id="3.40.50.300:FF:000074">
    <property type="entry name" value="Multidrug resistance-associated protein 5 isoform 1"/>
    <property type="match status" value="1"/>
</dbReference>
<evidence type="ECO:0000256" key="1">
    <source>
        <dbReference type="ARBA" id="ARBA00004128"/>
    </source>
</evidence>
<comment type="caution">
    <text evidence="16">The sequence shown here is derived from an EMBL/GenBank/DDBJ whole genome shotgun (WGS) entry which is preliminary data.</text>
</comment>
<evidence type="ECO:0000313" key="16">
    <source>
        <dbReference type="EMBL" id="CAG5124752.1"/>
    </source>
</evidence>
<feature type="transmembrane region" description="Helical" evidence="13">
    <location>
        <begin position="481"/>
        <end position="499"/>
    </location>
</feature>
<dbReference type="InterPro" id="IPR036640">
    <property type="entry name" value="ABC1_TM_sf"/>
</dbReference>
<dbReference type="EMBL" id="CAJHNH020001865">
    <property type="protein sequence ID" value="CAG5124752.1"/>
    <property type="molecule type" value="Genomic_DNA"/>
</dbReference>
<feature type="transmembrane region" description="Helical" evidence="13">
    <location>
        <begin position="33"/>
        <end position="54"/>
    </location>
</feature>
<feature type="transmembrane region" description="Helical" evidence="13">
    <location>
        <begin position="458"/>
        <end position="475"/>
    </location>
</feature>
<keyword evidence="17" id="KW-1185">Reference proteome</keyword>
<feature type="transmembrane region" description="Helical" evidence="13">
    <location>
        <begin position="348"/>
        <end position="367"/>
    </location>
</feature>
<reference evidence="16" key="1">
    <citation type="submission" date="2021-04" db="EMBL/GenBank/DDBJ databases">
        <authorList>
            <consortium name="Molecular Ecology Group"/>
        </authorList>
    </citation>
    <scope>NUCLEOTIDE SEQUENCE</scope>
</reference>
<dbReference type="CDD" id="cd18595">
    <property type="entry name" value="ABC_6TM_MRP1_2_3_6_D1_like"/>
    <property type="match status" value="1"/>
</dbReference>
<gene>
    <name evidence="16" type="ORF">CUNI_LOCUS10310</name>
</gene>
<feature type="transmembrane region" description="Helical" evidence="13">
    <location>
        <begin position="567"/>
        <end position="587"/>
    </location>
</feature>
<feature type="transmembrane region" description="Helical" evidence="13">
    <location>
        <begin position="379"/>
        <end position="400"/>
    </location>
</feature>
<evidence type="ECO:0000313" key="17">
    <source>
        <dbReference type="Proteomes" id="UP000678393"/>
    </source>
</evidence>
<feature type="transmembrane region" description="Helical" evidence="13">
    <location>
        <begin position="607"/>
        <end position="623"/>
    </location>
</feature>
<evidence type="ECO:0000256" key="2">
    <source>
        <dbReference type="ARBA" id="ARBA00009726"/>
    </source>
</evidence>
<feature type="region of interest" description="Disordered" evidence="12">
    <location>
        <begin position="255"/>
        <end position="274"/>
    </location>
</feature>
<dbReference type="OrthoDB" id="6500128at2759"/>
<dbReference type="InterPro" id="IPR056227">
    <property type="entry name" value="TMD0_ABC"/>
</dbReference>
<dbReference type="PANTHER" id="PTHR24223:SF443">
    <property type="entry name" value="MULTIDRUG-RESISTANCE LIKE PROTEIN 1, ISOFORM I"/>
    <property type="match status" value="1"/>
</dbReference>
<evidence type="ECO:0000256" key="4">
    <source>
        <dbReference type="ARBA" id="ARBA00022692"/>
    </source>
</evidence>
<evidence type="ECO:0000256" key="8">
    <source>
        <dbReference type="ARBA" id="ARBA00022989"/>
    </source>
</evidence>
<comment type="subcellular location">
    <subcellularLocation>
        <location evidence="1">Vacuole membrane</location>
        <topology evidence="1">Multi-pass membrane protein</topology>
    </subcellularLocation>
</comment>
<keyword evidence="4 13" id="KW-0812">Transmembrane</keyword>
<feature type="domain" description="ABC transporter" evidence="14">
    <location>
        <begin position="1358"/>
        <end position="1592"/>
    </location>
</feature>
<evidence type="ECO:0000259" key="14">
    <source>
        <dbReference type="PROSITE" id="PS50893"/>
    </source>
</evidence>
<keyword evidence="5" id="KW-0677">Repeat</keyword>
<dbReference type="Pfam" id="PF00664">
    <property type="entry name" value="ABC_membrane"/>
    <property type="match status" value="2"/>
</dbReference>
<evidence type="ECO:0000256" key="7">
    <source>
        <dbReference type="ARBA" id="ARBA00022840"/>
    </source>
</evidence>
<dbReference type="InterPro" id="IPR017871">
    <property type="entry name" value="ABC_transporter-like_CS"/>
</dbReference>
<feature type="transmembrane region" description="Helical" evidence="13">
    <location>
        <begin position="131"/>
        <end position="151"/>
    </location>
</feature>
<organism evidence="16 17">
    <name type="scientific">Candidula unifasciata</name>
    <dbReference type="NCBI Taxonomy" id="100452"/>
    <lineage>
        <taxon>Eukaryota</taxon>
        <taxon>Metazoa</taxon>
        <taxon>Spiralia</taxon>
        <taxon>Lophotrochozoa</taxon>
        <taxon>Mollusca</taxon>
        <taxon>Gastropoda</taxon>
        <taxon>Heterobranchia</taxon>
        <taxon>Euthyneura</taxon>
        <taxon>Panpulmonata</taxon>
        <taxon>Eupulmonata</taxon>
        <taxon>Stylommatophora</taxon>
        <taxon>Helicina</taxon>
        <taxon>Helicoidea</taxon>
        <taxon>Geomitridae</taxon>
        <taxon>Candidula</taxon>
    </lineage>
</organism>
<dbReference type="EC" id="7.6.2.3" evidence="10"/>
<dbReference type="InterPro" id="IPR050173">
    <property type="entry name" value="ABC_transporter_C-like"/>
</dbReference>
<dbReference type="InterPro" id="IPR011527">
    <property type="entry name" value="ABC1_TM_dom"/>
</dbReference>
<dbReference type="Proteomes" id="UP000678393">
    <property type="component" value="Unassembled WGS sequence"/>
</dbReference>
<evidence type="ECO:0000256" key="11">
    <source>
        <dbReference type="ARBA" id="ARBA00047523"/>
    </source>
</evidence>
<keyword evidence="8 13" id="KW-1133">Transmembrane helix</keyword>
<feature type="domain" description="ABC transporter" evidence="14">
    <location>
        <begin position="656"/>
        <end position="880"/>
    </location>
</feature>
<dbReference type="GO" id="GO:0016887">
    <property type="term" value="F:ATP hydrolysis activity"/>
    <property type="evidence" value="ECO:0007669"/>
    <property type="project" value="InterPro"/>
</dbReference>
<evidence type="ECO:0000256" key="6">
    <source>
        <dbReference type="ARBA" id="ARBA00022741"/>
    </source>
</evidence>
<feature type="transmembrane region" description="Helical" evidence="13">
    <location>
        <begin position="101"/>
        <end position="119"/>
    </location>
</feature>
<dbReference type="FunFam" id="3.40.50.300:FF:000293">
    <property type="entry name" value="ATP binding cassette subfamily C member 1"/>
    <property type="match status" value="1"/>
</dbReference>
<evidence type="ECO:0000256" key="10">
    <source>
        <dbReference type="ARBA" id="ARBA00024220"/>
    </source>
</evidence>
<evidence type="ECO:0000256" key="9">
    <source>
        <dbReference type="ARBA" id="ARBA00023136"/>
    </source>
</evidence>
<dbReference type="Pfam" id="PF00005">
    <property type="entry name" value="ABC_tran"/>
    <property type="match status" value="2"/>
</dbReference>
<evidence type="ECO:0000259" key="15">
    <source>
        <dbReference type="PROSITE" id="PS50929"/>
    </source>
</evidence>
<evidence type="ECO:0000256" key="13">
    <source>
        <dbReference type="SAM" id="Phobius"/>
    </source>
</evidence>
<dbReference type="Gene3D" id="1.20.1560.10">
    <property type="entry name" value="ABC transporter type 1, transmembrane domain"/>
    <property type="match status" value="2"/>
</dbReference>
<dbReference type="SUPFAM" id="SSF52540">
    <property type="entry name" value="P-loop containing nucleoside triphosphate hydrolases"/>
    <property type="match status" value="2"/>
</dbReference>
<evidence type="ECO:0000256" key="5">
    <source>
        <dbReference type="ARBA" id="ARBA00022737"/>
    </source>
</evidence>
<dbReference type="Pfam" id="PF24357">
    <property type="entry name" value="TMD0_ABC"/>
    <property type="match status" value="1"/>
</dbReference>
<name>A0A8S3ZCM7_9EUPU</name>
<dbReference type="InterPro" id="IPR027417">
    <property type="entry name" value="P-loop_NTPase"/>
</dbReference>
<feature type="transmembrane region" description="Helical" evidence="13">
    <location>
        <begin position="66"/>
        <end position="89"/>
    </location>
</feature>
<protein>
    <recommendedName>
        <fullName evidence="10">ABC-type glutathione-S-conjugate transporter</fullName>
        <ecNumber evidence="10">7.6.2.3</ecNumber>
    </recommendedName>
</protein>
<accession>A0A8S3ZCM7</accession>
<keyword evidence="6" id="KW-0547">Nucleotide-binding</keyword>
<dbReference type="PROSITE" id="PS00211">
    <property type="entry name" value="ABC_TRANSPORTER_1"/>
    <property type="match status" value="1"/>
</dbReference>
<dbReference type="Gene3D" id="3.40.50.300">
    <property type="entry name" value="P-loop containing nucleotide triphosphate hydrolases"/>
    <property type="match status" value="2"/>
</dbReference>
<proteinExistence type="inferred from homology"/>
<feature type="compositionally biased region" description="Polar residues" evidence="12">
    <location>
        <begin position="263"/>
        <end position="272"/>
    </location>
</feature>
<sequence length="1604" mass="181185">MDDFCGSSTFWDSSLTWTNNSWPQFTECFQDTVLQWVPCGWLWISAPLYIYYLVGRQKKPQPVTYLFCSKLFCSLSLLLVNVLDIVEALGTAGPRDFNADILASLLWIVTLILHSGLVLMERKYHVIRSPLLFIFWTLTTICSLVPVYSSFMLQIYDSELFKFALLMIKYCAIVLLLLLNCFAEYHEEKTKKHNPELSASVLSWFTFSWMDRLMLNGFKTPLMSDDVYELHPRDTTERVITKFLRVWKQEEARKLSQQKKNQKQIALNNGNKESNEKTPLLVSYRKSSSVVSTTNAQPSHITNINDHEKIQDDNKVIEVKDTVKPRVSFLKALVKCYWLEGLASNWGMLSNVVASIVSPFVLGWLIAFAQNASEWTWHGYIYTLAFIFTKMLYFFFGVMAKFQTNCLALRMNSTGIASVFRKALTVSGEARKESTLGEIVNLMSVDSGHIEMMVNYSYWMWMSILYLGFGVYLLYTIVGIALLSGLGIVLIMFAVNFWVMNKMREYQDRIMVIKDERVKIVNEVLNGIKVIKLYGWEPMFIQKINEVREKELRLLFKYAILDGVESFAWLAAIFWMMYLMIITFVLTDDSHHLDATTSFQTMNYIDVISLAINIMPIIVKDWIKAANSVQRLNRFLNAEDLNLDNLYRETTDSLAVRVVHADFSWERHGPLILKNINLSIKPGSLVAIVGTVGAGKSSLLSALLGEMHKRHGYFNLNSSVAYVPQQAWIQNNTIRNNILFGKEFHEELYRQVISACALQPDLDIMAAGDQTEIGEKGINLSGGQKQRISLARAVYSGADIHLLDDPLSAVDSHVGKHIFDHVLSRSGLLSDKTRVLVTHGVQWLPHVDYIVVMSHGQISEAGTFEKLMDHNGAFAQFLTQYLRQEESGPKQAAADDDLDKEVKRDIIRRLVSVTSESDSVFSHEMSDLQSILSKSAAASGLQQVAAADKQLTHSFSTNKHRTTSEISSHLELSQRSMTRQHVHVGSAYEEEKDKTDKSRLTTEEEEALGKVKWSMYWELVKGIGVGHSSLIIFLFACYHVCYNVTNVWLSEWTDDVLLSNFTSSPANSTARNDRNLYYIAIYTALGIGQTLFVVGYAVDLQIQHISTSRKLHSELLDCIMRAPMSFFDTTPIGRILNRFSQDVEILDNDVFIEAEITLDKAFRCLGTIIIISYTMPIFIAVVVPVIIVLYVVQQFYIRTSCQLRRIGSTSKSPVYSHFSETLSGATVIRAYQAQDRFISDSQFKVDNFQKAIYAARAANKWLETRLETLSCIIVAAAGIFAVISRGDLSPGLVGLAVTYALRVSTEMNVFTMVFGDLETHIVSVERIREYSVVQSEASWTSNGDDQLLDDQWPSQGQIQFVNYSTKYREGLDLVLKELDCTIKGGEKVGIVGRTGAGKSSMVLSLFRLIEATSGKVIIDGIDIAKIGLHALRRKLTILPQDPVLFAGSLRMNLDPFFDKSDAQLWTALEHSHLKTFVESLPNKLDHEVGEGGENLSMGQRQLVCLARTLLRKTKILVLDEATAAVDMETDDLIQKTIRTEFSGCTILTIAHRLNTVLDYDRILVLDAGSVAEFDSPKNLLAKSDSIFFSMASQAGLVTWEQTHL</sequence>
<dbReference type="SMART" id="SM00382">
    <property type="entry name" value="AAA"/>
    <property type="match status" value="2"/>
</dbReference>
<dbReference type="PROSITE" id="PS50929">
    <property type="entry name" value="ABC_TM1F"/>
    <property type="match status" value="2"/>
</dbReference>
<evidence type="ECO:0000256" key="12">
    <source>
        <dbReference type="SAM" id="MobiDB-lite"/>
    </source>
</evidence>
<feature type="domain" description="ABC transmembrane type-1" evidence="15">
    <location>
        <begin position="348"/>
        <end position="624"/>
    </location>
</feature>
<dbReference type="CDD" id="cd03250">
    <property type="entry name" value="ABCC_MRP_domain1"/>
    <property type="match status" value="1"/>
</dbReference>
<feature type="transmembrane region" description="Helical" evidence="13">
    <location>
        <begin position="163"/>
        <end position="183"/>
    </location>
</feature>
<keyword evidence="7" id="KW-0067">ATP-binding</keyword>
<dbReference type="PANTHER" id="PTHR24223">
    <property type="entry name" value="ATP-BINDING CASSETTE SUB-FAMILY C"/>
    <property type="match status" value="1"/>
</dbReference>
<keyword evidence="9 13" id="KW-0472">Membrane</keyword>
<dbReference type="CDD" id="cd18603">
    <property type="entry name" value="ABC_6TM_MRP1_2_3_6_D2_like"/>
    <property type="match status" value="1"/>
</dbReference>
<dbReference type="GO" id="GO:0005774">
    <property type="term" value="C:vacuolar membrane"/>
    <property type="evidence" value="ECO:0007669"/>
    <property type="project" value="UniProtKB-SubCell"/>
</dbReference>
<dbReference type="FunFam" id="1.20.1560.10:FF:000001">
    <property type="entry name" value="ATP-binding cassette subfamily C member 1"/>
    <property type="match status" value="1"/>
</dbReference>
<dbReference type="GO" id="GO:0005524">
    <property type="term" value="F:ATP binding"/>
    <property type="evidence" value="ECO:0007669"/>
    <property type="project" value="UniProtKB-KW"/>
</dbReference>
<dbReference type="CDD" id="cd03244">
    <property type="entry name" value="ABCC_MRP_domain2"/>
    <property type="match status" value="1"/>
</dbReference>
<dbReference type="PROSITE" id="PS50893">
    <property type="entry name" value="ABC_TRANSPORTER_2"/>
    <property type="match status" value="2"/>
</dbReference>